<dbReference type="RefSeq" id="WP_344795006.1">
    <property type="nucleotide sequence ID" value="NZ_BAABAU010000001.1"/>
</dbReference>
<dbReference type="PANTHER" id="PTHR33164:SF43">
    <property type="entry name" value="HTH-TYPE TRANSCRIPTIONAL REPRESSOR YETL"/>
    <property type="match status" value="1"/>
</dbReference>
<keyword evidence="3" id="KW-1185">Reference proteome</keyword>
<accession>A0ABP8E1K8</accession>
<gene>
    <name evidence="2" type="ORF">GCM10022256_17010</name>
</gene>
<dbReference type="InterPro" id="IPR036390">
    <property type="entry name" value="WH_DNA-bd_sf"/>
</dbReference>
<dbReference type="InterPro" id="IPR039422">
    <property type="entry name" value="MarR/SlyA-like"/>
</dbReference>
<dbReference type="SUPFAM" id="SSF46785">
    <property type="entry name" value="Winged helix' DNA-binding domain"/>
    <property type="match status" value="1"/>
</dbReference>
<dbReference type="PANTHER" id="PTHR33164">
    <property type="entry name" value="TRANSCRIPTIONAL REGULATOR, MARR FAMILY"/>
    <property type="match status" value="1"/>
</dbReference>
<dbReference type="EMBL" id="BAABAU010000001">
    <property type="protein sequence ID" value="GAA4266089.1"/>
    <property type="molecule type" value="Genomic_DNA"/>
</dbReference>
<dbReference type="Proteomes" id="UP001501594">
    <property type="component" value="Unassembled WGS sequence"/>
</dbReference>
<sequence length="158" mass="17095">MSTGSTSTPTATAVAVPDEVSMKHLLVSFARLQGQNHRLTARLARRHRIGETDLRTLLILRILGGTTLGHLGRLLDQTAGSITPLVDRLEKAGLAAREAHPTDRRRVNVALTAKGGAAVEDAWNVYRRIFARVVAPDEVQRLAGIFLELSASIEEDAA</sequence>
<dbReference type="PROSITE" id="PS50995">
    <property type="entry name" value="HTH_MARR_2"/>
    <property type="match status" value="1"/>
</dbReference>
<name>A0ABP8E1K8_9MICO</name>
<comment type="caution">
    <text evidence="2">The sequence shown here is derived from an EMBL/GenBank/DDBJ whole genome shotgun (WGS) entry which is preliminary data.</text>
</comment>
<evidence type="ECO:0000313" key="3">
    <source>
        <dbReference type="Proteomes" id="UP001501594"/>
    </source>
</evidence>
<evidence type="ECO:0000313" key="2">
    <source>
        <dbReference type="EMBL" id="GAA4266089.1"/>
    </source>
</evidence>
<reference evidence="3" key="1">
    <citation type="journal article" date="2019" name="Int. J. Syst. Evol. Microbiol.">
        <title>The Global Catalogue of Microorganisms (GCM) 10K type strain sequencing project: providing services to taxonomists for standard genome sequencing and annotation.</title>
        <authorList>
            <consortium name="The Broad Institute Genomics Platform"/>
            <consortium name="The Broad Institute Genome Sequencing Center for Infectious Disease"/>
            <person name="Wu L."/>
            <person name="Ma J."/>
        </authorList>
    </citation>
    <scope>NUCLEOTIDE SEQUENCE [LARGE SCALE GENOMIC DNA]</scope>
    <source>
        <strain evidence="3">JCM 17442</strain>
    </source>
</reference>
<dbReference type="SMART" id="SM00347">
    <property type="entry name" value="HTH_MARR"/>
    <property type="match status" value="1"/>
</dbReference>
<feature type="domain" description="HTH marR-type" evidence="1">
    <location>
        <begin position="19"/>
        <end position="151"/>
    </location>
</feature>
<dbReference type="InterPro" id="IPR036388">
    <property type="entry name" value="WH-like_DNA-bd_sf"/>
</dbReference>
<protein>
    <recommendedName>
        <fullName evidence="1">HTH marR-type domain-containing protein</fullName>
    </recommendedName>
</protein>
<evidence type="ECO:0000259" key="1">
    <source>
        <dbReference type="PROSITE" id="PS50995"/>
    </source>
</evidence>
<organism evidence="2 3">
    <name type="scientific">Frondihabitans peucedani</name>
    <dbReference type="NCBI Taxonomy" id="598626"/>
    <lineage>
        <taxon>Bacteria</taxon>
        <taxon>Bacillati</taxon>
        <taxon>Actinomycetota</taxon>
        <taxon>Actinomycetes</taxon>
        <taxon>Micrococcales</taxon>
        <taxon>Microbacteriaceae</taxon>
        <taxon>Frondihabitans</taxon>
    </lineage>
</organism>
<dbReference type="Gene3D" id="1.10.10.10">
    <property type="entry name" value="Winged helix-like DNA-binding domain superfamily/Winged helix DNA-binding domain"/>
    <property type="match status" value="1"/>
</dbReference>
<dbReference type="InterPro" id="IPR000835">
    <property type="entry name" value="HTH_MarR-typ"/>
</dbReference>
<proteinExistence type="predicted"/>
<dbReference type="Pfam" id="PF01047">
    <property type="entry name" value="MarR"/>
    <property type="match status" value="1"/>
</dbReference>